<name>A0A2K8SXY5_9NOSO</name>
<proteinExistence type="predicted"/>
<reference evidence="1 2" key="1">
    <citation type="submission" date="2017-11" db="EMBL/GenBank/DDBJ databases">
        <title>Complete genome of a free-living desiccation-tolerant cyanobacterium and its photosynthetic adaptation to extreme terrestrial habitat.</title>
        <authorList>
            <person name="Shang J."/>
        </authorList>
    </citation>
    <scope>NUCLEOTIDE SEQUENCE [LARGE SCALE GENOMIC DNA]</scope>
    <source>
        <strain evidence="1 2">CCNUN1</strain>
    </source>
</reference>
<dbReference type="EMBL" id="CP024785">
    <property type="protein sequence ID" value="AUB39615.1"/>
    <property type="molecule type" value="Genomic_DNA"/>
</dbReference>
<organism evidence="1 2">
    <name type="scientific">Nostoc flagelliforme CCNUN1</name>
    <dbReference type="NCBI Taxonomy" id="2038116"/>
    <lineage>
        <taxon>Bacteria</taxon>
        <taxon>Bacillati</taxon>
        <taxon>Cyanobacteriota</taxon>
        <taxon>Cyanophyceae</taxon>
        <taxon>Nostocales</taxon>
        <taxon>Nostocaceae</taxon>
        <taxon>Nostoc</taxon>
    </lineage>
</organism>
<dbReference type="KEGG" id="nfl:COO91_05613"/>
<evidence type="ECO:0000313" key="1">
    <source>
        <dbReference type="EMBL" id="AUB39615.1"/>
    </source>
</evidence>
<accession>A0A2K8SXY5</accession>
<sequence>MITKEIIILHQESKVNYEVTVNLVAEYYHALNLKIINKSDEMQLQQV</sequence>
<keyword evidence="2" id="KW-1185">Reference proteome</keyword>
<gene>
    <name evidence="1" type="ORF">COO91_05613</name>
</gene>
<dbReference type="Proteomes" id="UP000232003">
    <property type="component" value="Chromosome"/>
</dbReference>
<dbReference type="AlphaFoldDB" id="A0A2K8SXY5"/>
<protein>
    <submittedName>
        <fullName evidence="1">Uncharacterized protein</fullName>
    </submittedName>
</protein>
<evidence type="ECO:0000313" key="2">
    <source>
        <dbReference type="Proteomes" id="UP000232003"/>
    </source>
</evidence>